<name>A0AAD7CXJ6_MYCRO</name>
<keyword evidence="2" id="KW-1185">Reference proteome</keyword>
<proteinExistence type="predicted"/>
<gene>
    <name evidence="1" type="ORF">B0H17DRAFT_1183948</name>
</gene>
<protein>
    <submittedName>
        <fullName evidence="1">Uncharacterized protein</fullName>
    </submittedName>
</protein>
<sequence length="337" mass="36756">MSLSGIKAVKISQWCIMLHSLYALGLLPGPGEQINLGSYIKWHPHALVILLTNFPWTQMVSKSVLKIGITAWDASMPSNLERFLEIFDRAVKYPEQTGTYFNSTLSQLEICFASTPISIIAASDAFCEAFRTMSFRMMCKYLVHLQPAVARGLVSVVRDRGFIHSGTCFHRNTSLLDGDGILQGVANDLVLTMSLLTLSRMECTFVAGACTLTGTEISPLLAAATDFTTVDTCTVATVTVTTGLLRCLGHGHDELMLNFLVAKISTVTVKIGLVALPKPAYGVTHSNHTTANEHEESAVQSEKNMQKDFETAATRDMLVISVCPEMLESPSFARQLG</sequence>
<organism evidence="1 2">
    <name type="scientific">Mycena rosella</name>
    <name type="common">Pink bonnet</name>
    <name type="synonym">Agaricus rosellus</name>
    <dbReference type="NCBI Taxonomy" id="1033263"/>
    <lineage>
        <taxon>Eukaryota</taxon>
        <taxon>Fungi</taxon>
        <taxon>Dikarya</taxon>
        <taxon>Basidiomycota</taxon>
        <taxon>Agaricomycotina</taxon>
        <taxon>Agaricomycetes</taxon>
        <taxon>Agaricomycetidae</taxon>
        <taxon>Agaricales</taxon>
        <taxon>Marasmiineae</taxon>
        <taxon>Mycenaceae</taxon>
        <taxon>Mycena</taxon>
    </lineage>
</organism>
<feature type="non-terminal residue" evidence="1">
    <location>
        <position position="337"/>
    </location>
</feature>
<accession>A0AAD7CXJ6</accession>
<evidence type="ECO:0000313" key="1">
    <source>
        <dbReference type="EMBL" id="KAJ7668941.1"/>
    </source>
</evidence>
<evidence type="ECO:0000313" key="2">
    <source>
        <dbReference type="Proteomes" id="UP001221757"/>
    </source>
</evidence>
<dbReference type="AlphaFoldDB" id="A0AAD7CXJ6"/>
<dbReference type="Proteomes" id="UP001221757">
    <property type="component" value="Unassembled WGS sequence"/>
</dbReference>
<dbReference type="EMBL" id="JARKIE010000191">
    <property type="protein sequence ID" value="KAJ7668941.1"/>
    <property type="molecule type" value="Genomic_DNA"/>
</dbReference>
<reference evidence="1" key="1">
    <citation type="submission" date="2023-03" db="EMBL/GenBank/DDBJ databases">
        <title>Massive genome expansion in bonnet fungi (Mycena s.s.) driven by repeated elements and novel gene families across ecological guilds.</title>
        <authorList>
            <consortium name="Lawrence Berkeley National Laboratory"/>
            <person name="Harder C.B."/>
            <person name="Miyauchi S."/>
            <person name="Viragh M."/>
            <person name="Kuo A."/>
            <person name="Thoen E."/>
            <person name="Andreopoulos B."/>
            <person name="Lu D."/>
            <person name="Skrede I."/>
            <person name="Drula E."/>
            <person name="Henrissat B."/>
            <person name="Morin E."/>
            <person name="Kohler A."/>
            <person name="Barry K."/>
            <person name="LaButti K."/>
            <person name="Morin E."/>
            <person name="Salamov A."/>
            <person name="Lipzen A."/>
            <person name="Mereny Z."/>
            <person name="Hegedus B."/>
            <person name="Baldrian P."/>
            <person name="Stursova M."/>
            <person name="Weitz H."/>
            <person name="Taylor A."/>
            <person name="Grigoriev I.V."/>
            <person name="Nagy L.G."/>
            <person name="Martin F."/>
            <person name="Kauserud H."/>
        </authorList>
    </citation>
    <scope>NUCLEOTIDE SEQUENCE</scope>
    <source>
        <strain evidence="1">CBHHK067</strain>
    </source>
</reference>
<comment type="caution">
    <text evidence="1">The sequence shown here is derived from an EMBL/GenBank/DDBJ whole genome shotgun (WGS) entry which is preliminary data.</text>
</comment>